<dbReference type="Ensembl" id="ENSVKKT00000017374.1">
    <property type="protein sequence ID" value="ENSVKKP00000016951.1"/>
    <property type="gene ID" value="ENSVKKG00000011584.1"/>
</dbReference>
<keyword evidence="7" id="KW-1015">Disulfide bond</keyword>
<dbReference type="InterPro" id="IPR011162">
    <property type="entry name" value="MHC_I/II-like_Ag-recog"/>
</dbReference>
<accession>A0A8D2L5P6</accession>
<proteinExistence type="predicted"/>
<evidence type="ECO:0000256" key="8">
    <source>
        <dbReference type="ARBA" id="ARBA00023180"/>
    </source>
</evidence>
<dbReference type="PANTHER" id="PTHR19944">
    <property type="entry name" value="MHC CLASS II-RELATED"/>
    <property type="match status" value="1"/>
</dbReference>
<reference evidence="11" key="1">
    <citation type="submission" date="2025-08" db="UniProtKB">
        <authorList>
            <consortium name="Ensembl"/>
        </authorList>
    </citation>
    <scope>IDENTIFICATION</scope>
</reference>
<dbReference type="InterPro" id="IPR007110">
    <property type="entry name" value="Ig-like_dom"/>
</dbReference>
<dbReference type="InterPro" id="IPR050160">
    <property type="entry name" value="MHC/Immunoglobulin"/>
</dbReference>
<dbReference type="PROSITE" id="PS00290">
    <property type="entry name" value="IG_MHC"/>
    <property type="match status" value="1"/>
</dbReference>
<dbReference type="GO" id="GO:0002250">
    <property type="term" value="P:adaptive immune response"/>
    <property type="evidence" value="ECO:0007669"/>
    <property type="project" value="UniProtKB-KW"/>
</dbReference>
<evidence type="ECO:0000256" key="1">
    <source>
        <dbReference type="ARBA" id="ARBA00004479"/>
    </source>
</evidence>
<evidence type="ECO:0000259" key="10">
    <source>
        <dbReference type="PROSITE" id="PS50835"/>
    </source>
</evidence>
<dbReference type="PROSITE" id="PS50835">
    <property type="entry name" value="IG_LIKE"/>
    <property type="match status" value="1"/>
</dbReference>
<keyword evidence="5" id="KW-1064">Adaptive immunity</keyword>
<evidence type="ECO:0000313" key="12">
    <source>
        <dbReference type="Proteomes" id="UP000694545"/>
    </source>
</evidence>
<dbReference type="SUPFAM" id="SSF54452">
    <property type="entry name" value="MHC antigen-recognition domain"/>
    <property type="match status" value="1"/>
</dbReference>
<dbReference type="InterPro" id="IPR000353">
    <property type="entry name" value="MHC_II_b_N"/>
</dbReference>
<evidence type="ECO:0000313" key="11">
    <source>
        <dbReference type="Ensembl" id="ENSVKKP00000016951.1"/>
    </source>
</evidence>
<dbReference type="SMART" id="SM00407">
    <property type="entry name" value="IGc1"/>
    <property type="match status" value="1"/>
</dbReference>
<dbReference type="Gene3D" id="2.60.40.10">
    <property type="entry name" value="Immunoglobulins"/>
    <property type="match status" value="1"/>
</dbReference>
<protein>
    <recommendedName>
        <fullName evidence="10">Ig-like domain-containing protein</fullName>
    </recommendedName>
</protein>
<evidence type="ECO:0000256" key="5">
    <source>
        <dbReference type="ARBA" id="ARBA00023130"/>
    </source>
</evidence>
<sequence>MARETPSASLCFYVSSCNPHAEEAPLPLRAFHPSLLRLTPAAQFLMQGTAECRFGRGSPPRRVRFLAHYFYNQQEILHFDSDLGAFLAVLELGLPEARSWNSRKDLLEMYQAEVDLFCRKNHEAVRAIVRQVQPTVTISPSRNDPLSPRTLLLCTAAGFYPPEIEVRWLKNGRRATEGVFYGEVLQNGDWTYQTQMMLEDTPQRGDVYACQVEHASLETPIAVQWGTALLPLSLCGGNCGWIGGRKGGAYGGQGEGGIFGGSHGQY</sequence>
<dbReference type="GO" id="GO:0042613">
    <property type="term" value="C:MHC class II protein complex"/>
    <property type="evidence" value="ECO:0007669"/>
    <property type="project" value="UniProtKB-KW"/>
</dbReference>
<feature type="domain" description="Ig-like" evidence="10">
    <location>
        <begin position="134"/>
        <end position="222"/>
    </location>
</feature>
<dbReference type="Pfam" id="PF00969">
    <property type="entry name" value="MHC_II_beta"/>
    <property type="match status" value="1"/>
</dbReference>
<keyword evidence="12" id="KW-1185">Reference proteome</keyword>
<keyword evidence="3" id="KW-0391">Immunity</keyword>
<dbReference type="Pfam" id="PF07654">
    <property type="entry name" value="C1-set"/>
    <property type="match status" value="1"/>
</dbReference>
<dbReference type="PANTHER" id="PTHR19944:SF99">
    <property type="entry name" value="HLA CLASS II HISTOCOMPATIBILITY ANTIGEN, DRB1 BETA CHAIN"/>
    <property type="match status" value="1"/>
</dbReference>
<dbReference type="InterPro" id="IPR003597">
    <property type="entry name" value="Ig_C1-set"/>
</dbReference>
<dbReference type="AlphaFoldDB" id="A0A8D2L5P6"/>
<dbReference type="InterPro" id="IPR036179">
    <property type="entry name" value="Ig-like_dom_sf"/>
</dbReference>
<keyword evidence="8" id="KW-0325">Glycoprotein</keyword>
<evidence type="ECO:0000256" key="2">
    <source>
        <dbReference type="ARBA" id="ARBA00022692"/>
    </source>
</evidence>
<dbReference type="InterPro" id="IPR014745">
    <property type="entry name" value="MHC_II_a/b_N"/>
</dbReference>
<keyword evidence="6" id="KW-0472">Membrane</keyword>
<dbReference type="InterPro" id="IPR013783">
    <property type="entry name" value="Ig-like_fold"/>
</dbReference>
<evidence type="ECO:0000256" key="3">
    <source>
        <dbReference type="ARBA" id="ARBA00022859"/>
    </source>
</evidence>
<evidence type="ECO:0000256" key="4">
    <source>
        <dbReference type="ARBA" id="ARBA00022989"/>
    </source>
</evidence>
<keyword evidence="4" id="KW-1133">Transmembrane helix</keyword>
<name>A0A8D2L5P6_VARKO</name>
<dbReference type="Gene3D" id="3.10.320.10">
    <property type="entry name" value="Class II Histocompatibility Antigen, M Beta Chain, Chain B, domain 1"/>
    <property type="match status" value="1"/>
</dbReference>
<evidence type="ECO:0000256" key="7">
    <source>
        <dbReference type="ARBA" id="ARBA00023157"/>
    </source>
</evidence>
<dbReference type="Proteomes" id="UP000694545">
    <property type="component" value="Unplaced"/>
</dbReference>
<organism evidence="11 12">
    <name type="scientific">Varanus komodoensis</name>
    <name type="common">Komodo dragon</name>
    <dbReference type="NCBI Taxonomy" id="61221"/>
    <lineage>
        <taxon>Eukaryota</taxon>
        <taxon>Metazoa</taxon>
        <taxon>Chordata</taxon>
        <taxon>Craniata</taxon>
        <taxon>Vertebrata</taxon>
        <taxon>Euteleostomi</taxon>
        <taxon>Lepidosauria</taxon>
        <taxon>Squamata</taxon>
        <taxon>Bifurcata</taxon>
        <taxon>Unidentata</taxon>
        <taxon>Episquamata</taxon>
        <taxon>Toxicofera</taxon>
        <taxon>Anguimorpha</taxon>
        <taxon>Paleoanguimorpha</taxon>
        <taxon>Varanoidea</taxon>
        <taxon>Varanidae</taxon>
        <taxon>Varanus</taxon>
    </lineage>
</organism>
<dbReference type="SMART" id="SM00921">
    <property type="entry name" value="MHC_II_beta"/>
    <property type="match status" value="1"/>
</dbReference>
<comment type="subcellular location">
    <subcellularLocation>
        <location evidence="1">Membrane</location>
        <topology evidence="1">Single-pass type I membrane protein</topology>
    </subcellularLocation>
</comment>
<dbReference type="InterPro" id="IPR003006">
    <property type="entry name" value="Ig/MHC_CS"/>
</dbReference>
<evidence type="ECO:0000256" key="6">
    <source>
        <dbReference type="ARBA" id="ARBA00023136"/>
    </source>
</evidence>
<dbReference type="GO" id="GO:0002504">
    <property type="term" value="P:antigen processing and presentation of peptide or polysaccharide antigen via MHC class II"/>
    <property type="evidence" value="ECO:0007669"/>
    <property type="project" value="UniProtKB-KW"/>
</dbReference>
<keyword evidence="2" id="KW-0812">Transmembrane</keyword>
<keyword evidence="9" id="KW-0491">MHC II</keyword>
<reference evidence="11" key="2">
    <citation type="submission" date="2025-09" db="UniProtKB">
        <authorList>
            <consortium name="Ensembl"/>
        </authorList>
    </citation>
    <scope>IDENTIFICATION</scope>
</reference>
<evidence type="ECO:0000256" key="9">
    <source>
        <dbReference type="ARBA" id="ARBA00023182"/>
    </source>
</evidence>
<dbReference type="SUPFAM" id="SSF48726">
    <property type="entry name" value="Immunoglobulin"/>
    <property type="match status" value="1"/>
</dbReference>